<dbReference type="EMBL" id="NEXD01000101">
    <property type="protein sequence ID" value="PSN83518.1"/>
    <property type="molecule type" value="Genomic_DNA"/>
</dbReference>
<name>A0A2R6AB02_9ARCH</name>
<dbReference type="GO" id="GO:0003871">
    <property type="term" value="F:5-methyltetrahydropteroyltriglutamate-homocysteine S-methyltransferase activity"/>
    <property type="evidence" value="ECO:0007669"/>
    <property type="project" value="InterPro"/>
</dbReference>
<protein>
    <submittedName>
        <fullName evidence="2">5-methyltetrahydropteroyltriglutamate--homocysteine methyltransferase</fullName>
    </submittedName>
</protein>
<proteinExistence type="predicted"/>
<keyword evidence="2" id="KW-0808">Transferase</keyword>
<evidence type="ECO:0000313" key="3">
    <source>
        <dbReference type="Proteomes" id="UP000240569"/>
    </source>
</evidence>
<dbReference type="AlphaFoldDB" id="A0A2R6AB02"/>
<dbReference type="GO" id="GO:0008270">
    <property type="term" value="F:zinc ion binding"/>
    <property type="evidence" value="ECO:0007669"/>
    <property type="project" value="InterPro"/>
</dbReference>
<keyword evidence="2" id="KW-0489">Methyltransferase</keyword>
<dbReference type="InterPro" id="IPR002629">
    <property type="entry name" value="Met_Synth_C/arc"/>
</dbReference>
<dbReference type="PANTHER" id="PTHR43844">
    <property type="entry name" value="METHIONINE SYNTHASE"/>
    <property type="match status" value="1"/>
</dbReference>
<accession>A0A2R6AB02</accession>
<gene>
    <name evidence="2" type="ORF">B9Q02_10480</name>
</gene>
<feature type="domain" description="Cobalamin-independent methionine synthase MetE C-terminal/archaeal" evidence="1">
    <location>
        <begin position="292"/>
        <end position="371"/>
    </location>
</feature>
<dbReference type="Gene3D" id="3.20.20.210">
    <property type="match status" value="1"/>
</dbReference>
<dbReference type="Pfam" id="PF01717">
    <property type="entry name" value="Meth_synt_2"/>
    <property type="match status" value="2"/>
</dbReference>
<dbReference type="InterPro" id="IPR038071">
    <property type="entry name" value="UROD/MetE-like_sf"/>
</dbReference>
<organism evidence="2 3">
    <name type="scientific">Candidatus Marsarchaeota G1 archaeon BE_D</name>
    <dbReference type="NCBI Taxonomy" id="1978156"/>
    <lineage>
        <taxon>Archaea</taxon>
        <taxon>Candidatus Marsarchaeota</taxon>
        <taxon>Candidatus Marsarchaeota group 1</taxon>
    </lineage>
</organism>
<feature type="domain" description="Cobalamin-independent methionine synthase MetE C-terminal/archaeal" evidence="1">
    <location>
        <begin position="3"/>
        <end position="207"/>
    </location>
</feature>
<reference evidence="2 3" key="1">
    <citation type="submission" date="2017-04" db="EMBL/GenBank/DDBJ databases">
        <title>Novel microbial lineages endemic to geothermal iron-oxide mats fill important gaps in the evolutionary history of Archaea.</title>
        <authorList>
            <person name="Jay Z.J."/>
            <person name="Beam J.P."/>
            <person name="Dlakic M."/>
            <person name="Rusch D.B."/>
            <person name="Kozubal M.A."/>
            <person name="Inskeep W.P."/>
        </authorList>
    </citation>
    <scope>NUCLEOTIDE SEQUENCE [LARGE SCALE GENOMIC DNA]</scope>
    <source>
        <strain evidence="2">BE_D</strain>
    </source>
</reference>
<dbReference type="CDD" id="cd03311">
    <property type="entry name" value="CIMS_C_terminal_like"/>
    <property type="match status" value="1"/>
</dbReference>
<dbReference type="GO" id="GO:0032259">
    <property type="term" value="P:methylation"/>
    <property type="evidence" value="ECO:0007669"/>
    <property type="project" value="UniProtKB-KW"/>
</dbReference>
<comment type="caution">
    <text evidence="2">The sequence shown here is derived from an EMBL/GenBank/DDBJ whole genome shotgun (WGS) entry which is preliminary data.</text>
</comment>
<evidence type="ECO:0000313" key="2">
    <source>
        <dbReference type="EMBL" id="PSN83518.1"/>
    </source>
</evidence>
<dbReference type="GO" id="GO:0009086">
    <property type="term" value="P:methionine biosynthetic process"/>
    <property type="evidence" value="ECO:0007669"/>
    <property type="project" value="InterPro"/>
</dbReference>
<dbReference type="Proteomes" id="UP000240569">
    <property type="component" value="Unassembled WGS sequence"/>
</dbReference>
<sequence>MSFVTSVVGSFPRPKFVVEAYDKYSKGELSREELEEYLDDAVKLTIKEEEVAGIDVITDGEQRRTSFVSFIGEKLEGFKHVYITELNPKAIEIMRQYKGPLTEWRAVVSGYIKGSKIALDEFEFAKRYTSKPIKVTLPSPYLVMWESWHSQISKPYYKEPEDMAKDYAKVLREEIIRLRDAGVAFVQLDEPMLGDLIEADENEPDRYRKVIELIYGQKYRGFKNELTLARDLLNETVKGISDIRIGMHMDRWPNPDSPKFGTGYERLLPEVLDIKIKQYVVEYAAPGSGDPSKFLEHFDNTKEIGLGVIEVRNPRIEKPEEVVQRAERALKHLDPKRVWLNPDCGFAPGLYRKFERKIAFEKLSVMSQAAQILRKRYG</sequence>
<dbReference type="SUPFAM" id="SSF51726">
    <property type="entry name" value="UROD/MetE-like"/>
    <property type="match status" value="1"/>
</dbReference>
<dbReference type="PANTHER" id="PTHR43844:SF2">
    <property type="entry name" value="SYNTHASE, VITAMIN-B12 INDEPENDENT, PUTATIVE (AFU_ORTHOLOGUE AFUA_3G12060)-RELATED"/>
    <property type="match status" value="1"/>
</dbReference>
<evidence type="ECO:0000259" key="1">
    <source>
        <dbReference type="Pfam" id="PF01717"/>
    </source>
</evidence>